<comment type="caution">
    <text evidence="2">The sequence shown here is derived from an EMBL/GenBank/DDBJ whole genome shotgun (WGS) entry which is preliminary data.</text>
</comment>
<organism evidence="2 3">
    <name type="scientific">Streptomyces olivaceoviridis</name>
    <name type="common">Streptomyces corchorusii</name>
    <dbReference type="NCBI Taxonomy" id="1921"/>
    <lineage>
        <taxon>Bacteria</taxon>
        <taxon>Bacillati</taxon>
        <taxon>Actinomycetota</taxon>
        <taxon>Actinomycetes</taxon>
        <taxon>Kitasatosporales</taxon>
        <taxon>Streptomycetaceae</taxon>
        <taxon>Streptomyces</taxon>
    </lineage>
</organism>
<dbReference type="RefSeq" id="WP_244218597.1">
    <property type="nucleotide sequence ID" value="NZ_JBIRUT010000026.1"/>
</dbReference>
<dbReference type="Proteomes" id="UP001611397">
    <property type="component" value="Unassembled WGS sequence"/>
</dbReference>
<evidence type="ECO:0000256" key="1">
    <source>
        <dbReference type="SAM" id="SignalP"/>
    </source>
</evidence>
<name>A0ABW7VM36_STROI</name>
<accession>A0ABW7VM36</accession>
<keyword evidence="3" id="KW-1185">Reference proteome</keyword>
<protein>
    <submittedName>
        <fullName evidence="2">Uncharacterized protein</fullName>
    </submittedName>
</protein>
<feature type="signal peptide" evidence="1">
    <location>
        <begin position="1"/>
        <end position="27"/>
    </location>
</feature>
<reference evidence="2 3" key="1">
    <citation type="submission" date="2024-10" db="EMBL/GenBank/DDBJ databases">
        <title>The Natural Products Discovery Center: Release of the First 8490 Sequenced Strains for Exploring Actinobacteria Biosynthetic Diversity.</title>
        <authorList>
            <person name="Kalkreuter E."/>
            <person name="Kautsar S.A."/>
            <person name="Yang D."/>
            <person name="Bader C.D."/>
            <person name="Teijaro C.N."/>
            <person name="Fluegel L."/>
            <person name="Davis C.M."/>
            <person name="Simpson J.R."/>
            <person name="Lauterbach L."/>
            <person name="Steele A.D."/>
            <person name="Gui C."/>
            <person name="Meng S."/>
            <person name="Li G."/>
            <person name="Viehrig K."/>
            <person name="Ye F."/>
            <person name="Su P."/>
            <person name="Kiefer A.F."/>
            <person name="Nichols A."/>
            <person name="Cepeda A.J."/>
            <person name="Yan W."/>
            <person name="Fan B."/>
            <person name="Jiang Y."/>
            <person name="Adhikari A."/>
            <person name="Zheng C.-J."/>
            <person name="Schuster L."/>
            <person name="Cowan T.M."/>
            <person name="Smanski M.J."/>
            <person name="Chevrette M.G."/>
            <person name="De Carvalho L.P.S."/>
            <person name="Shen B."/>
        </authorList>
    </citation>
    <scope>NUCLEOTIDE SEQUENCE [LARGE SCALE GENOMIC DNA]</scope>
    <source>
        <strain evidence="2 3">NPDC020295</strain>
    </source>
</reference>
<evidence type="ECO:0000313" key="3">
    <source>
        <dbReference type="Proteomes" id="UP001611397"/>
    </source>
</evidence>
<dbReference type="EMBL" id="JBIRWM010000030">
    <property type="protein sequence ID" value="MFI2161914.1"/>
    <property type="molecule type" value="Genomic_DNA"/>
</dbReference>
<sequence>MRTALRTALATVALVGTATASIVSAHAASAATSPGPAGSSACVAATTIPSVFGGGMKVRLVSSADHGASATLLDAKGHAVATVNQSRPTDLADGLKITGVLSAKPVFGQRSQGGSTPWQSTPFPALSADCTLHGTLSRTLRLDARTTAQIFKVSADHHQARVFQDGKLVRFLDAHSRAGAALFGNRTLVLDPVGGTVGWTGAETAVSPRLGRYKLANGAIVKLVQRNGVYGAQLTTSHGTFPVSYAKGRPVVLQDNVTLVVLGADGTLSNHIYSKSVQKTPVYLGA</sequence>
<keyword evidence="1" id="KW-0732">Signal</keyword>
<proteinExistence type="predicted"/>
<feature type="chain" id="PRO_5046245160" evidence="1">
    <location>
        <begin position="28"/>
        <end position="286"/>
    </location>
</feature>
<gene>
    <name evidence="2" type="ORF">ACH49L_40800</name>
</gene>
<evidence type="ECO:0000313" key="2">
    <source>
        <dbReference type="EMBL" id="MFI2161914.1"/>
    </source>
</evidence>